<feature type="transmembrane region" description="Helical" evidence="6">
    <location>
        <begin position="716"/>
        <end position="744"/>
    </location>
</feature>
<keyword evidence="10" id="KW-1185">Reference proteome</keyword>
<dbReference type="PANTHER" id="PTHR30572:SF18">
    <property type="entry name" value="ABC-TYPE MACROLIDE FAMILY EXPORT SYSTEM PERMEASE COMPONENT 2"/>
    <property type="match status" value="1"/>
</dbReference>
<feature type="transmembrane region" description="Helical" evidence="6">
    <location>
        <begin position="428"/>
        <end position="448"/>
    </location>
</feature>
<accession>A0A926S503</accession>
<evidence type="ECO:0000256" key="4">
    <source>
        <dbReference type="ARBA" id="ARBA00022989"/>
    </source>
</evidence>
<keyword evidence="4 6" id="KW-1133">Transmembrane helix</keyword>
<dbReference type="InterPro" id="IPR003838">
    <property type="entry name" value="ABC3_permease_C"/>
</dbReference>
<evidence type="ECO:0000313" key="10">
    <source>
        <dbReference type="Proteomes" id="UP000619078"/>
    </source>
</evidence>
<evidence type="ECO:0000256" key="5">
    <source>
        <dbReference type="ARBA" id="ARBA00023136"/>
    </source>
</evidence>
<dbReference type="EMBL" id="JACWMX010000001">
    <property type="protein sequence ID" value="MBD1392261.1"/>
    <property type="molecule type" value="Genomic_DNA"/>
</dbReference>
<feature type="transmembrane region" description="Helical" evidence="6">
    <location>
        <begin position="680"/>
        <end position="704"/>
    </location>
</feature>
<gene>
    <name evidence="9" type="ORF">IDJ76_04040</name>
</gene>
<sequence>MIKNYLKTAWRNLAQNKTTSIISVAGLAVGICCFLLLTTYLINELRYDRFHDKADRIVRIAFSHKSADDPEAKTTSVTPTAPVPVFKQELSEIEDGVRIYDYSGNRPAAIQYGDKLLSEKKMLLADDSFFKIFGFKFLAGDRATALASPLSVVITQSTAKRYFGNENPLGKVLKVNQTRSLMVSGVVEDVPEYSQIKFNMVGNYAMLDRSKTREWSSSNDYSYLLLKPGASVPSAQAKMNSYLNKLFKDQTGGGKSWFTLEPLTKVHLYSTAGGGLEPAGNIKYIYILGIVSVILLLLACVNFLNLVTAKSAERAKEIGVRKVMGAQRGQLFFQFITEAGIITFVSLVTGLLLATICFPAFSNFSGQVLSFSTWNTSWLIYALVSLFIIVTLLAGTYPSLYLSAFKPIVTLKGNTGGQAGGNTLRKSLVVFQFVVSVFFIICTLIAGGQLKYIQNLNTGMSRQQVMVLEIGGMPYSSMEPFKNDLMQQPGVQGATATYDSPVNVRGGYSINSADGKASDFELSVIAMPVEKSFIKTMGIHLVQGNDLDLGDEQRVLTPKSEERNYSFILNETAIRAMGWKPKDAIGKHIGLNGRMGTIKAIAKDFNFTSLHDKISPIVMFPEYDWFGKLLVKTNGKNTANTIAAVQTKWHKYYPNTPIEFHFLDQEFEAMYKTEQRTGSILKAFTVVTIFISCLGLFGLAVFSTRQRVKEIGIRKVLGANVMSIVTLISADFLKLVVIAVIISSPLAWYAMGKWLQDFAYRIEINWWVFAVAGGTAILIAFITVSYQSIKAALSNPVKSLRSE</sequence>
<name>A0A926S503_9SPHI</name>
<evidence type="ECO:0000259" key="8">
    <source>
        <dbReference type="Pfam" id="PF12704"/>
    </source>
</evidence>
<feature type="transmembrane region" description="Helical" evidence="6">
    <location>
        <begin position="378"/>
        <end position="402"/>
    </location>
</feature>
<feature type="transmembrane region" description="Helical" evidence="6">
    <location>
        <begin position="284"/>
        <end position="307"/>
    </location>
</feature>
<evidence type="ECO:0000259" key="7">
    <source>
        <dbReference type="Pfam" id="PF02687"/>
    </source>
</evidence>
<protein>
    <submittedName>
        <fullName evidence="9">ABC transporter permease</fullName>
    </submittedName>
</protein>
<keyword evidence="3 6" id="KW-0812">Transmembrane</keyword>
<comment type="subcellular location">
    <subcellularLocation>
        <location evidence="1">Cell membrane</location>
        <topology evidence="1">Multi-pass membrane protein</topology>
    </subcellularLocation>
</comment>
<dbReference type="GO" id="GO:0005886">
    <property type="term" value="C:plasma membrane"/>
    <property type="evidence" value="ECO:0007669"/>
    <property type="project" value="UniProtKB-SubCell"/>
</dbReference>
<evidence type="ECO:0000256" key="6">
    <source>
        <dbReference type="SAM" id="Phobius"/>
    </source>
</evidence>
<dbReference type="Pfam" id="PF02687">
    <property type="entry name" value="FtsX"/>
    <property type="match status" value="2"/>
</dbReference>
<dbReference type="RefSeq" id="WP_191160954.1">
    <property type="nucleotide sequence ID" value="NZ_JACWMX010000001.1"/>
</dbReference>
<evidence type="ECO:0000313" key="9">
    <source>
        <dbReference type="EMBL" id="MBD1392261.1"/>
    </source>
</evidence>
<dbReference type="InterPro" id="IPR050250">
    <property type="entry name" value="Macrolide_Exporter_MacB"/>
</dbReference>
<feature type="transmembrane region" description="Helical" evidence="6">
    <location>
        <begin position="21"/>
        <end position="42"/>
    </location>
</feature>
<dbReference type="PANTHER" id="PTHR30572">
    <property type="entry name" value="MEMBRANE COMPONENT OF TRANSPORTER-RELATED"/>
    <property type="match status" value="1"/>
</dbReference>
<evidence type="ECO:0000256" key="2">
    <source>
        <dbReference type="ARBA" id="ARBA00022475"/>
    </source>
</evidence>
<feature type="transmembrane region" description="Helical" evidence="6">
    <location>
        <begin position="331"/>
        <end position="358"/>
    </location>
</feature>
<dbReference type="GO" id="GO:0022857">
    <property type="term" value="F:transmembrane transporter activity"/>
    <property type="evidence" value="ECO:0007669"/>
    <property type="project" value="TreeGrafter"/>
</dbReference>
<dbReference type="Proteomes" id="UP000619078">
    <property type="component" value="Unassembled WGS sequence"/>
</dbReference>
<feature type="domain" description="ABC3 transporter permease C-terminal" evidence="7">
    <location>
        <begin position="290"/>
        <end position="404"/>
    </location>
</feature>
<reference evidence="9" key="1">
    <citation type="submission" date="2020-09" db="EMBL/GenBank/DDBJ databases">
        <title>Novel species of Mucilaginibacter isolated from a glacier on the Tibetan Plateau.</title>
        <authorList>
            <person name="Liu Q."/>
            <person name="Xin Y.-H."/>
        </authorList>
    </citation>
    <scope>NUCLEOTIDE SEQUENCE</scope>
    <source>
        <strain evidence="9">ZB1P21</strain>
    </source>
</reference>
<keyword evidence="2" id="KW-1003">Cell membrane</keyword>
<feature type="transmembrane region" description="Helical" evidence="6">
    <location>
        <begin position="764"/>
        <end position="784"/>
    </location>
</feature>
<evidence type="ECO:0000256" key="1">
    <source>
        <dbReference type="ARBA" id="ARBA00004651"/>
    </source>
</evidence>
<keyword evidence="5 6" id="KW-0472">Membrane</keyword>
<feature type="domain" description="ABC3 transporter permease C-terminal" evidence="7">
    <location>
        <begin position="683"/>
        <end position="793"/>
    </location>
</feature>
<proteinExistence type="predicted"/>
<feature type="domain" description="MacB-like periplasmic core" evidence="8">
    <location>
        <begin position="20"/>
        <end position="241"/>
    </location>
</feature>
<dbReference type="InterPro" id="IPR025857">
    <property type="entry name" value="MacB_PCD"/>
</dbReference>
<organism evidence="9 10">
    <name type="scientific">Mucilaginibacter glaciei</name>
    <dbReference type="NCBI Taxonomy" id="2772109"/>
    <lineage>
        <taxon>Bacteria</taxon>
        <taxon>Pseudomonadati</taxon>
        <taxon>Bacteroidota</taxon>
        <taxon>Sphingobacteriia</taxon>
        <taxon>Sphingobacteriales</taxon>
        <taxon>Sphingobacteriaceae</taxon>
        <taxon>Mucilaginibacter</taxon>
    </lineage>
</organism>
<dbReference type="Pfam" id="PF12704">
    <property type="entry name" value="MacB_PCD"/>
    <property type="match status" value="1"/>
</dbReference>
<evidence type="ECO:0000256" key="3">
    <source>
        <dbReference type="ARBA" id="ARBA00022692"/>
    </source>
</evidence>
<dbReference type="AlphaFoldDB" id="A0A926S503"/>
<comment type="caution">
    <text evidence="9">The sequence shown here is derived from an EMBL/GenBank/DDBJ whole genome shotgun (WGS) entry which is preliminary data.</text>
</comment>